<organism evidence="3 4">
    <name type="scientific">Dunaliella salina</name>
    <name type="common">Green alga</name>
    <name type="synonym">Protococcus salinus</name>
    <dbReference type="NCBI Taxonomy" id="3046"/>
    <lineage>
        <taxon>Eukaryota</taxon>
        <taxon>Viridiplantae</taxon>
        <taxon>Chlorophyta</taxon>
        <taxon>core chlorophytes</taxon>
        <taxon>Chlorophyceae</taxon>
        <taxon>CS clade</taxon>
        <taxon>Chlamydomonadales</taxon>
        <taxon>Dunaliellaceae</taxon>
        <taxon>Dunaliella</taxon>
    </lineage>
</organism>
<name>A0ABQ7G7W0_DUNSA</name>
<dbReference type="EMBL" id="MU070014">
    <property type="protein sequence ID" value="KAF5830700.1"/>
    <property type="molecule type" value="Genomic_DNA"/>
</dbReference>
<evidence type="ECO:0000313" key="3">
    <source>
        <dbReference type="EMBL" id="KAF5830700.1"/>
    </source>
</evidence>
<accession>A0ABQ7G7W0</accession>
<dbReference type="Gene3D" id="2.60.120.590">
    <property type="entry name" value="Alpha-ketoglutarate-dependent dioxygenase AlkB-like"/>
    <property type="match status" value="1"/>
</dbReference>
<evidence type="ECO:0000313" key="4">
    <source>
        <dbReference type="Proteomes" id="UP000815325"/>
    </source>
</evidence>
<evidence type="ECO:0000259" key="2">
    <source>
        <dbReference type="Pfam" id="PF13532"/>
    </source>
</evidence>
<dbReference type="SUPFAM" id="SSF51197">
    <property type="entry name" value="Clavaminate synthase-like"/>
    <property type="match status" value="1"/>
</dbReference>
<keyword evidence="4" id="KW-1185">Reference proteome</keyword>
<proteinExistence type="inferred from homology"/>
<gene>
    <name evidence="3" type="ORF">DUNSADRAFT_14131</name>
</gene>
<dbReference type="InterPro" id="IPR037151">
    <property type="entry name" value="AlkB-like_sf"/>
</dbReference>
<protein>
    <recommendedName>
        <fullName evidence="2">Alpha-ketoglutarate-dependent dioxygenase AlkB-like domain-containing protein</fullName>
    </recommendedName>
</protein>
<dbReference type="Pfam" id="PF13532">
    <property type="entry name" value="2OG-FeII_Oxy_2"/>
    <property type="match status" value="1"/>
</dbReference>
<comment type="similarity">
    <text evidence="1">Belongs to the alkB family.</text>
</comment>
<reference evidence="3" key="1">
    <citation type="submission" date="2017-08" db="EMBL/GenBank/DDBJ databases">
        <authorList>
            <person name="Polle J.E."/>
            <person name="Barry K."/>
            <person name="Cushman J."/>
            <person name="Schmutz J."/>
            <person name="Tran D."/>
            <person name="Hathwaick L.T."/>
            <person name="Yim W.C."/>
            <person name="Jenkins J."/>
            <person name="Mckie-Krisberg Z.M."/>
            <person name="Prochnik S."/>
            <person name="Lindquist E."/>
            <person name="Dockter R.B."/>
            <person name="Adam C."/>
            <person name="Molina H."/>
            <person name="Bunkerborg J."/>
            <person name="Jin E."/>
            <person name="Buchheim M."/>
            <person name="Magnuson J."/>
        </authorList>
    </citation>
    <scope>NUCLEOTIDE SEQUENCE</scope>
    <source>
        <strain evidence="3">CCAP 19/18</strain>
    </source>
</reference>
<dbReference type="InterPro" id="IPR032854">
    <property type="entry name" value="ALKBH3"/>
</dbReference>
<dbReference type="InterPro" id="IPR027450">
    <property type="entry name" value="AlkB-like"/>
</dbReference>
<dbReference type="PANTHER" id="PTHR31212:SF4">
    <property type="entry name" value="ALPHA-KETOGLUTARATE-DEPENDENT DIOXYGENASE ALKB HOMOLOG 3"/>
    <property type="match status" value="1"/>
</dbReference>
<dbReference type="Proteomes" id="UP000815325">
    <property type="component" value="Unassembled WGS sequence"/>
</dbReference>
<dbReference type="PANTHER" id="PTHR31212">
    <property type="entry name" value="ALPHA-KETOGLUTARATE-DEPENDENT DIOXYGENASE ALKB HOMOLOG 3"/>
    <property type="match status" value="1"/>
</dbReference>
<evidence type="ECO:0000256" key="1">
    <source>
        <dbReference type="ARBA" id="ARBA00007879"/>
    </source>
</evidence>
<sequence length="136" mass="15763">MSKLKPKEVNQTADLNLGHGSFILYKKKFIQPHLASETGTIFRQLMDETKFEQKDLVVLGKKVKQPRLLAYYATDIERGSFTYTGLRNIPSHFTPFVEQLKNSVQEYVKEEFDSVLLNYYRDGSDTVGWHADNEKL</sequence>
<comment type="caution">
    <text evidence="3">The sequence shown here is derived from an EMBL/GenBank/DDBJ whole genome shotgun (WGS) entry which is preliminary data.</text>
</comment>
<feature type="domain" description="Alpha-ketoglutarate-dependent dioxygenase AlkB-like" evidence="2">
    <location>
        <begin position="27"/>
        <end position="135"/>
    </location>
</feature>